<dbReference type="InterPro" id="IPR011701">
    <property type="entry name" value="MFS"/>
</dbReference>
<dbReference type="Gene3D" id="1.20.1250.20">
    <property type="entry name" value="MFS general substrate transporter like domains"/>
    <property type="match status" value="3"/>
</dbReference>
<evidence type="ECO:0000256" key="3">
    <source>
        <dbReference type="ARBA" id="ARBA00022692"/>
    </source>
</evidence>
<dbReference type="Proteomes" id="UP000076798">
    <property type="component" value="Unassembled WGS sequence"/>
</dbReference>
<reference evidence="8 9" key="1">
    <citation type="journal article" date="2016" name="Mol. Biol. Evol.">
        <title>Comparative Genomics of Early-Diverging Mushroom-Forming Fungi Provides Insights into the Origins of Lignocellulose Decay Capabilities.</title>
        <authorList>
            <person name="Nagy L.G."/>
            <person name="Riley R."/>
            <person name="Tritt A."/>
            <person name="Adam C."/>
            <person name="Daum C."/>
            <person name="Floudas D."/>
            <person name="Sun H."/>
            <person name="Yadav J.S."/>
            <person name="Pangilinan J."/>
            <person name="Larsson K.H."/>
            <person name="Matsuura K."/>
            <person name="Barry K."/>
            <person name="Labutti K."/>
            <person name="Kuo R."/>
            <person name="Ohm R.A."/>
            <person name="Bhattacharya S.S."/>
            <person name="Shirouzu T."/>
            <person name="Yoshinaga Y."/>
            <person name="Martin F.M."/>
            <person name="Grigoriev I.V."/>
            <person name="Hibbett D.S."/>
        </authorList>
    </citation>
    <scope>NUCLEOTIDE SEQUENCE [LARGE SCALE GENOMIC DNA]</scope>
    <source>
        <strain evidence="8 9">HHB10207 ss-3</strain>
    </source>
</reference>
<feature type="transmembrane region" description="Helical" evidence="7">
    <location>
        <begin position="432"/>
        <end position="453"/>
    </location>
</feature>
<evidence type="ECO:0000313" key="9">
    <source>
        <dbReference type="Proteomes" id="UP000076798"/>
    </source>
</evidence>
<evidence type="ECO:0000313" key="8">
    <source>
        <dbReference type="EMBL" id="KZT35194.1"/>
    </source>
</evidence>
<sequence>MTSLTEKPPVTQPSTPYNDLLFNSTHDDESSSKNYTLDKKTEVGSQQLLVDTPPPLSEEEIKALYRKLDFRMMPILALLYFCAQLDRGNIGNAAIEGLTKDLHLTGNRYNIALTMFFIIIWGVVMTMMGLVKNYHQLVGVRACLGVAEAGLFPGVVYYLTFWYPRHQLSRRIGYFFAPASIAGAFSGLLAYAISFMEGIQGLHAWQWIFILEGIATVAAGLLAALLLYDVPATAGYLKPHERAYIVWRQKYAYSEQGEDETFSWQYVKDAICDWQVYTHVIVYMSANGPLYGILFYAPTVVKSFGFDTADTQLMTIPPFVFATLVLLCTTYWSDRTGIRSPFIIFSLMLNVIGYSVLLSNIKWGGHYVGIYLVLAGGYSAFPVIVSWAGNNFAGHYKRCVALALHIGIGNFAGAIFSNVYRSQDAPRYAVGHGIAMMFTWLGIIATVINVVLYRKINKDRARIVAKGEDGEGLKLSGEEVRRLGDKSPTFRYNL</sequence>
<proteinExistence type="predicted"/>
<name>A0A166ACD5_9AGAM</name>
<comment type="subcellular location">
    <subcellularLocation>
        <location evidence="1">Membrane</location>
        <topology evidence="1">Multi-pass membrane protein</topology>
    </subcellularLocation>
</comment>
<evidence type="ECO:0000256" key="5">
    <source>
        <dbReference type="ARBA" id="ARBA00023136"/>
    </source>
</evidence>
<feature type="transmembrane region" description="Helical" evidence="7">
    <location>
        <begin position="172"/>
        <end position="193"/>
    </location>
</feature>
<dbReference type="InterPro" id="IPR036259">
    <property type="entry name" value="MFS_trans_sf"/>
</dbReference>
<organism evidence="8 9">
    <name type="scientific">Sistotremastrum suecicum HHB10207 ss-3</name>
    <dbReference type="NCBI Taxonomy" id="1314776"/>
    <lineage>
        <taxon>Eukaryota</taxon>
        <taxon>Fungi</taxon>
        <taxon>Dikarya</taxon>
        <taxon>Basidiomycota</taxon>
        <taxon>Agaricomycotina</taxon>
        <taxon>Agaricomycetes</taxon>
        <taxon>Sistotremastrales</taxon>
        <taxon>Sistotremastraceae</taxon>
        <taxon>Sistotremastrum</taxon>
    </lineage>
</organism>
<dbReference type="GO" id="GO:0022857">
    <property type="term" value="F:transmembrane transporter activity"/>
    <property type="evidence" value="ECO:0007669"/>
    <property type="project" value="InterPro"/>
</dbReference>
<dbReference type="PANTHER" id="PTHR43791:SF18">
    <property type="entry name" value="NICOTINIC ACID TRANSPORTER TNA1, PUTATIVE (AFU_ORTHOLOGUE AFUA_3G03820)-RELATED"/>
    <property type="match status" value="1"/>
</dbReference>
<keyword evidence="3 7" id="KW-0812">Transmembrane</keyword>
<dbReference type="OrthoDB" id="2985014at2759"/>
<evidence type="ECO:0000256" key="4">
    <source>
        <dbReference type="ARBA" id="ARBA00022989"/>
    </source>
</evidence>
<dbReference type="STRING" id="1314776.A0A166ACD5"/>
<evidence type="ECO:0000256" key="6">
    <source>
        <dbReference type="SAM" id="MobiDB-lite"/>
    </source>
</evidence>
<dbReference type="AlphaFoldDB" id="A0A166ACD5"/>
<accession>A0A166ACD5</accession>
<evidence type="ECO:0000256" key="1">
    <source>
        <dbReference type="ARBA" id="ARBA00004141"/>
    </source>
</evidence>
<protein>
    <submittedName>
        <fullName evidence="8">MFS nicotinic acid transporter Tna1</fullName>
    </submittedName>
</protein>
<dbReference type="FunFam" id="1.20.1250.20:FF:000013">
    <property type="entry name" value="MFS general substrate transporter"/>
    <property type="match status" value="1"/>
</dbReference>
<dbReference type="Pfam" id="PF07690">
    <property type="entry name" value="MFS_1"/>
    <property type="match status" value="1"/>
</dbReference>
<evidence type="ECO:0000256" key="7">
    <source>
        <dbReference type="SAM" id="Phobius"/>
    </source>
</evidence>
<dbReference type="SUPFAM" id="SSF103473">
    <property type="entry name" value="MFS general substrate transporter"/>
    <property type="match status" value="1"/>
</dbReference>
<feature type="transmembrane region" description="Helical" evidence="7">
    <location>
        <begin position="316"/>
        <end position="333"/>
    </location>
</feature>
<feature type="transmembrane region" description="Helical" evidence="7">
    <location>
        <begin position="205"/>
        <end position="228"/>
    </location>
</feature>
<feature type="transmembrane region" description="Helical" evidence="7">
    <location>
        <begin position="367"/>
        <end position="388"/>
    </location>
</feature>
<feature type="transmembrane region" description="Helical" evidence="7">
    <location>
        <begin position="137"/>
        <end position="160"/>
    </location>
</feature>
<gene>
    <name evidence="8" type="ORF">SISSUDRAFT_1114938</name>
</gene>
<evidence type="ECO:0000256" key="2">
    <source>
        <dbReference type="ARBA" id="ARBA00022448"/>
    </source>
</evidence>
<keyword evidence="4 7" id="KW-1133">Transmembrane helix</keyword>
<feature type="compositionally biased region" description="Basic and acidic residues" evidence="6">
    <location>
        <begin position="25"/>
        <end position="34"/>
    </location>
</feature>
<feature type="transmembrane region" description="Helical" evidence="7">
    <location>
        <begin position="109"/>
        <end position="131"/>
    </location>
</feature>
<keyword evidence="5 7" id="KW-0472">Membrane</keyword>
<dbReference type="GO" id="GO:0016020">
    <property type="term" value="C:membrane"/>
    <property type="evidence" value="ECO:0007669"/>
    <property type="project" value="UniProtKB-SubCell"/>
</dbReference>
<feature type="compositionally biased region" description="Polar residues" evidence="6">
    <location>
        <begin position="12"/>
        <end position="24"/>
    </location>
</feature>
<keyword evidence="9" id="KW-1185">Reference proteome</keyword>
<dbReference type="EMBL" id="KV428149">
    <property type="protein sequence ID" value="KZT35194.1"/>
    <property type="molecule type" value="Genomic_DNA"/>
</dbReference>
<feature type="transmembrane region" description="Helical" evidence="7">
    <location>
        <begin position="400"/>
        <end position="420"/>
    </location>
</feature>
<dbReference type="PANTHER" id="PTHR43791">
    <property type="entry name" value="PERMEASE-RELATED"/>
    <property type="match status" value="1"/>
</dbReference>
<feature type="region of interest" description="Disordered" evidence="6">
    <location>
        <begin position="1"/>
        <end position="34"/>
    </location>
</feature>
<keyword evidence="2" id="KW-0813">Transport</keyword>
<feature type="transmembrane region" description="Helical" evidence="7">
    <location>
        <begin position="276"/>
        <end position="296"/>
    </location>
</feature>
<feature type="transmembrane region" description="Helical" evidence="7">
    <location>
        <begin position="342"/>
        <end position="361"/>
    </location>
</feature>